<evidence type="ECO:0000313" key="4">
    <source>
        <dbReference type="EMBL" id="KAG6639801.1"/>
    </source>
</evidence>
<reference evidence="4" key="1">
    <citation type="submission" date="2020-12" db="EMBL/GenBank/DDBJ databases">
        <title>WGS assembly of Carya illinoinensis cv. Pawnee.</title>
        <authorList>
            <person name="Platts A."/>
            <person name="Shu S."/>
            <person name="Wright S."/>
            <person name="Barry K."/>
            <person name="Edger P."/>
            <person name="Pires J.C."/>
            <person name="Schmutz J."/>
        </authorList>
    </citation>
    <scope>NUCLEOTIDE SEQUENCE</scope>
    <source>
        <tissue evidence="4">Leaf</tissue>
    </source>
</reference>
<accession>A0A8T1PDU7</accession>
<name>A0A8T1PDU7_CARIL</name>
<dbReference type="PROSITE" id="PS50158">
    <property type="entry name" value="ZF_CCHC"/>
    <property type="match status" value="1"/>
</dbReference>
<dbReference type="GO" id="GO:0008270">
    <property type="term" value="F:zinc ion binding"/>
    <property type="evidence" value="ECO:0007669"/>
    <property type="project" value="UniProtKB-KW"/>
</dbReference>
<dbReference type="InterPro" id="IPR054722">
    <property type="entry name" value="PolX-like_BBD"/>
</dbReference>
<keyword evidence="1" id="KW-0863">Zinc-finger</keyword>
<dbReference type="AlphaFoldDB" id="A0A8T1PDU7"/>
<proteinExistence type="predicted"/>
<keyword evidence="1" id="KW-0479">Metal-binding</keyword>
<protein>
    <recommendedName>
        <fullName evidence="3">CCHC-type domain-containing protein</fullName>
    </recommendedName>
</protein>
<keyword evidence="5" id="KW-1185">Reference proteome</keyword>
<dbReference type="Pfam" id="PF14223">
    <property type="entry name" value="Retrotran_gag_2"/>
    <property type="match status" value="1"/>
</dbReference>
<organism evidence="4 5">
    <name type="scientific">Carya illinoinensis</name>
    <name type="common">Pecan</name>
    <dbReference type="NCBI Taxonomy" id="32201"/>
    <lineage>
        <taxon>Eukaryota</taxon>
        <taxon>Viridiplantae</taxon>
        <taxon>Streptophyta</taxon>
        <taxon>Embryophyta</taxon>
        <taxon>Tracheophyta</taxon>
        <taxon>Spermatophyta</taxon>
        <taxon>Magnoliopsida</taxon>
        <taxon>eudicotyledons</taxon>
        <taxon>Gunneridae</taxon>
        <taxon>Pentapetalae</taxon>
        <taxon>rosids</taxon>
        <taxon>fabids</taxon>
        <taxon>Fagales</taxon>
        <taxon>Juglandaceae</taxon>
        <taxon>Carya</taxon>
    </lineage>
</organism>
<dbReference type="PANTHER" id="PTHR47592">
    <property type="entry name" value="PBF68 PROTEIN"/>
    <property type="match status" value="1"/>
</dbReference>
<evidence type="ECO:0000259" key="3">
    <source>
        <dbReference type="PROSITE" id="PS50158"/>
    </source>
</evidence>
<sequence length="456" mass="52148">MLKYHYTVPYVPILRLAVVPQSLADGVYFIPILDGTNFSDWKDSVQFTLGYMDLDYALRVEQPPAATDTDAQEVIENRQWWERSNRLSLMLIKSRMSKSIRGSIGDCAIIKELMQAIEEQFVRSDKALASTLIRQFTTKAFDSSKGMRAYITEMRDIVSQLKGLKIEISEPFLVHFILDSLPSEYGPFKISYNTHKENWSVTDLLTMCVQEEERMKHDRPESANMVVNDKVKTEKGQSGPQKKRKHNVPSKSNGSNGKKVTCFFCKKEGHVKKSCIKYKEWLEKKGSSISLVCHESFFIDAPKNSWWIDSGSSIHIVNTLQGFLTRRKPTTSELWVFTGNKGRSQVVAVGVFRVILKSGHVLDLNNVFYIPEFCRNLISVSKLVIKGYSFLFENVMTVFKNKIPVGSGTLVDNLFKLDIHPDFEENYLSLHSVGIKRNLLNEKSSLLWHKRLGHIS</sequence>
<feature type="domain" description="CCHC-type" evidence="3">
    <location>
        <begin position="262"/>
        <end position="275"/>
    </location>
</feature>
<dbReference type="Proteomes" id="UP000811609">
    <property type="component" value="Chromosome 10"/>
</dbReference>
<dbReference type="Pfam" id="PF22936">
    <property type="entry name" value="Pol_BBD"/>
    <property type="match status" value="1"/>
</dbReference>
<evidence type="ECO:0000256" key="1">
    <source>
        <dbReference type="PROSITE-ProRule" id="PRU00047"/>
    </source>
</evidence>
<gene>
    <name evidence="4" type="ORF">CIPAW_10G127600</name>
</gene>
<dbReference type="InterPro" id="IPR001878">
    <property type="entry name" value="Znf_CCHC"/>
</dbReference>
<evidence type="ECO:0000313" key="5">
    <source>
        <dbReference type="Proteomes" id="UP000811609"/>
    </source>
</evidence>
<keyword evidence="1" id="KW-0862">Zinc</keyword>
<feature type="region of interest" description="Disordered" evidence="2">
    <location>
        <begin position="217"/>
        <end position="254"/>
    </location>
</feature>
<dbReference type="EMBL" id="CM031818">
    <property type="protein sequence ID" value="KAG6639801.1"/>
    <property type="molecule type" value="Genomic_DNA"/>
</dbReference>
<evidence type="ECO:0000256" key="2">
    <source>
        <dbReference type="SAM" id="MobiDB-lite"/>
    </source>
</evidence>
<dbReference type="GO" id="GO:0003676">
    <property type="term" value="F:nucleic acid binding"/>
    <property type="evidence" value="ECO:0007669"/>
    <property type="project" value="InterPro"/>
</dbReference>
<dbReference type="PANTHER" id="PTHR47592:SF31">
    <property type="entry name" value="ZINC FINGER, CCHC-TYPE-RELATED"/>
    <property type="match status" value="1"/>
</dbReference>
<comment type="caution">
    <text evidence="4">The sequence shown here is derived from an EMBL/GenBank/DDBJ whole genome shotgun (WGS) entry which is preliminary data.</text>
</comment>